<protein>
    <recommendedName>
        <fullName evidence="9">Energy-coupling factor transporter transmembrane protein EcfT</fullName>
    </recommendedName>
</protein>
<keyword evidence="5 6" id="KW-0472">Membrane</keyword>
<organism evidence="7 8">
    <name type="scientific">Paraeggerthella hongkongensis</name>
    <dbReference type="NCBI Taxonomy" id="230658"/>
    <lineage>
        <taxon>Bacteria</taxon>
        <taxon>Bacillati</taxon>
        <taxon>Actinomycetota</taxon>
        <taxon>Coriobacteriia</taxon>
        <taxon>Eggerthellales</taxon>
        <taxon>Eggerthellaceae</taxon>
        <taxon>Paraeggerthella</taxon>
    </lineage>
</organism>
<evidence type="ECO:0000313" key="7">
    <source>
        <dbReference type="EMBL" id="RNL43074.1"/>
    </source>
</evidence>
<feature type="transmembrane region" description="Helical" evidence="6">
    <location>
        <begin position="86"/>
        <end position="108"/>
    </location>
</feature>
<evidence type="ECO:0000313" key="8">
    <source>
        <dbReference type="Proteomes" id="UP000278632"/>
    </source>
</evidence>
<evidence type="ECO:0000256" key="1">
    <source>
        <dbReference type="ARBA" id="ARBA00004141"/>
    </source>
</evidence>
<dbReference type="AlphaFoldDB" id="A0A3N0B7B3"/>
<comment type="subcellular location">
    <subcellularLocation>
        <location evidence="1">Membrane</location>
        <topology evidence="1">Multi-pass membrane protein</topology>
    </subcellularLocation>
</comment>
<evidence type="ECO:0008006" key="9">
    <source>
        <dbReference type="Google" id="ProtNLM"/>
    </source>
</evidence>
<name>A0A3N0B7B3_9ACTN</name>
<evidence type="ECO:0000256" key="6">
    <source>
        <dbReference type="SAM" id="Phobius"/>
    </source>
</evidence>
<keyword evidence="2" id="KW-1003">Cell membrane</keyword>
<evidence type="ECO:0000256" key="4">
    <source>
        <dbReference type="ARBA" id="ARBA00022989"/>
    </source>
</evidence>
<feature type="transmembrane region" description="Helical" evidence="6">
    <location>
        <begin position="50"/>
        <end position="79"/>
    </location>
</feature>
<dbReference type="InterPro" id="IPR051611">
    <property type="entry name" value="ECF_transporter_component"/>
</dbReference>
<evidence type="ECO:0000256" key="2">
    <source>
        <dbReference type="ARBA" id="ARBA00022475"/>
    </source>
</evidence>
<dbReference type="EMBL" id="QICD01000014">
    <property type="protein sequence ID" value="RNL43074.1"/>
    <property type="molecule type" value="Genomic_DNA"/>
</dbReference>
<dbReference type="GO" id="GO:0005886">
    <property type="term" value="C:plasma membrane"/>
    <property type="evidence" value="ECO:0007669"/>
    <property type="project" value="UniProtKB-ARBA"/>
</dbReference>
<evidence type="ECO:0000256" key="5">
    <source>
        <dbReference type="ARBA" id="ARBA00023136"/>
    </source>
</evidence>
<dbReference type="Pfam" id="PF02361">
    <property type="entry name" value="CbiQ"/>
    <property type="match status" value="1"/>
</dbReference>
<keyword evidence="4 6" id="KW-1133">Transmembrane helix</keyword>
<comment type="caution">
    <text evidence="7">The sequence shown here is derived from an EMBL/GenBank/DDBJ whole genome shotgun (WGS) entry which is preliminary data.</text>
</comment>
<evidence type="ECO:0000256" key="3">
    <source>
        <dbReference type="ARBA" id="ARBA00022692"/>
    </source>
</evidence>
<feature type="transmembrane region" description="Helical" evidence="6">
    <location>
        <begin position="223"/>
        <end position="239"/>
    </location>
</feature>
<dbReference type="InterPro" id="IPR003339">
    <property type="entry name" value="ABC/ECF_trnsptr_transmembrane"/>
</dbReference>
<accession>A0A3N0B7B3</accession>
<dbReference type="PANTHER" id="PTHR34857">
    <property type="entry name" value="SLL0384 PROTEIN"/>
    <property type="match status" value="1"/>
</dbReference>
<keyword evidence="8" id="KW-1185">Reference proteome</keyword>
<reference evidence="8" key="1">
    <citation type="submission" date="2018-05" db="EMBL/GenBank/DDBJ databases">
        <title>Genome Sequencing of selected type strains of the family Eggerthellaceae.</title>
        <authorList>
            <person name="Danylec N."/>
            <person name="Stoll D.A."/>
            <person name="Doetsch A."/>
            <person name="Huch M."/>
        </authorList>
    </citation>
    <scope>NUCLEOTIDE SEQUENCE [LARGE SCALE GENOMIC DNA]</scope>
    <source>
        <strain evidence="8">DSM 16106</strain>
    </source>
</reference>
<dbReference type="CDD" id="cd16914">
    <property type="entry name" value="EcfT"/>
    <property type="match status" value="1"/>
</dbReference>
<gene>
    <name evidence="7" type="ORF">DMP08_07820</name>
</gene>
<proteinExistence type="predicted"/>
<dbReference type="Proteomes" id="UP000278632">
    <property type="component" value="Unassembled WGS sequence"/>
</dbReference>
<feature type="transmembrane region" description="Helical" evidence="6">
    <location>
        <begin position="23"/>
        <end position="44"/>
    </location>
</feature>
<keyword evidence="3 6" id="KW-0812">Transmembrane</keyword>
<sequence>MVDQSFVLASPACIRYIDPRVKLVHVAIAGVLLFVVRSTGGILLSDAFMVVALLFFGLYGCAARLIAVTGALLAVSLLLASVPGAVAAAAGMSVFIFFKFTPLAGVYFMMTKSVSSSELANALERLRLPRALTITLAVTLRFLPTIGQEVGAMRDSMRIRNIPLTVLNVLKAPLTMMEFVMVPLMMRFVKAAEELAAAACVRGIERPGVRGSLLEMRLRFRDFAYLGAVVGCAAFLACFESRMIS</sequence>
<dbReference type="PANTHER" id="PTHR34857:SF2">
    <property type="entry name" value="SLL0384 PROTEIN"/>
    <property type="match status" value="1"/>
</dbReference>